<feature type="region of interest" description="Disordered" evidence="3">
    <location>
        <begin position="471"/>
        <end position="491"/>
    </location>
</feature>
<dbReference type="CDD" id="cd09870">
    <property type="entry name" value="PIN_YEN1"/>
    <property type="match status" value="1"/>
</dbReference>
<dbReference type="EMBL" id="KL142381">
    <property type="protein sequence ID" value="KDR75394.1"/>
    <property type="molecule type" value="Genomic_DNA"/>
</dbReference>
<dbReference type="OrthoDB" id="2959108at2759"/>
<dbReference type="SMART" id="SM00485">
    <property type="entry name" value="XPGN"/>
    <property type="match status" value="1"/>
</dbReference>
<proteinExistence type="predicted"/>
<gene>
    <name evidence="6" type="ORF">GALMADRAFT_249443</name>
</gene>
<evidence type="ECO:0000313" key="6">
    <source>
        <dbReference type="EMBL" id="KDR75394.1"/>
    </source>
</evidence>
<dbReference type="PANTHER" id="PTHR11081">
    <property type="entry name" value="FLAP ENDONUCLEASE FAMILY MEMBER"/>
    <property type="match status" value="1"/>
</dbReference>
<evidence type="ECO:0000259" key="5">
    <source>
        <dbReference type="SMART" id="SM00485"/>
    </source>
</evidence>
<dbReference type="AlphaFoldDB" id="A0A067T648"/>
<dbReference type="Proteomes" id="UP000027222">
    <property type="component" value="Unassembled WGS sequence"/>
</dbReference>
<dbReference type="STRING" id="685588.A0A067T648"/>
<dbReference type="SMART" id="SM00484">
    <property type="entry name" value="XPGI"/>
    <property type="match status" value="1"/>
</dbReference>
<dbReference type="InterPro" id="IPR041177">
    <property type="entry name" value="GEN1_C"/>
</dbReference>
<dbReference type="InterPro" id="IPR029060">
    <property type="entry name" value="PIN-like_dom_sf"/>
</dbReference>
<keyword evidence="7" id="KW-1185">Reference proteome</keyword>
<dbReference type="GO" id="GO:0008821">
    <property type="term" value="F:crossover junction DNA endonuclease activity"/>
    <property type="evidence" value="ECO:0007669"/>
    <property type="project" value="InterPro"/>
</dbReference>
<evidence type="ECO:0008006" key="8">
    <source>
        <dbReference type="Google" id="ProtNLM"/>
    </source>
</evidence>
<evidence type="ECO:0000256" key="3">
    <source>
        <dbReference type="SAM" id="MobiDB-lite"/>
    </source>
</evidence>
<feature type="domain" description="XPG-I" evidence="4">
    <location>
        <begin position="114"/>
        <end position="194"/>
    </location>
</feature>
<dbReference type="InterPro" id="IPR006085">
    <property type="entry name" value="XPG_DNA_repair_N"/>
</dbReference>
<name>A0A067T648_GALM3</name>
<keyword evidence="2" id="KW-0378">Hydrolase</keyword>
<dbReference type="Pfam" id="PF00752">
    <property type="entry name" value="XPG_N"/>
    <property type="match status" value="1"/>
</dbReference>
<evidence type="ECO:0000256" key="2">
    <source>
        <dbReference type="ARBA" id="ARBA00022801"/>
    </source>
</evidence>
<dbReference type="InterPro" id="IPR036279">
    <property type="entry name" value="5-3_exonuclease_C_sf"/>
</dbReference>
<dbReference type="InterPro" id="IPR006084">
    <property type="entry name" value="XPG/Rad2"/>
</dbReference>
<dbReference type="Pfam" id="PF00867">
    <property type="entry name" value="XPG_I"/>
    <property type="match status" value="1"/>
</dbReference>
<protein>
    <recommendedName>
        <fullName evidence="8">XPG-I domain-containing protein</fullName>
    </recommendedName>
</protein>
<dbReference type="HOGENOM" id="CLU_007575_1_1_1"/>
<dbReference type="Pfam" id="PF18380">
    <property type="entry name" value="GEN1_C"/>
    <property type="match status" value="1"/>
</dbReference>
<dbReference type="GO" id="GO:0006281">
    <property type="term" value="P:DNA repair"/>
    <property type="evidence" value="ECO:0007669"/>
    <property type="project" value="UniProtKB-ARBA"/>
</dbReference>
<accession>A0A067T648</accession>
<dbReference type="SUPFAM" id="SSF88723">
    <property type="entry name" value="PIN domain-like"/>
    <property type="match status" value="1"/>
</dbReference>
<sequence length="684" mass="76386">MGVPGLWETLNKVGKSTSLVHLAVRDGFEQNSSGRRGYRIGVDASIWFHHASFSKGGENPEMRGLFFRLIFFAKLPIIPLFVFDGRERPKIKRGSKLGKSGNHPRERGFKHLLDAFGMEWREARGEAEAELAYLNQLGHIDAILTDDCDALLFGARTIIKNISSKLSGNKGNLAKNSAEKADNHHTMVYNAVDIQADPTIALSRGGLILFALLAGGDYHKGVDKVGKKIAHGLARCDFSDELLNAYENLRNCKPELDQFLRRWRERVNLELKENKRGFLPHRTSLSLPDNFPDLEVLENYANPINSGSGRNGASTSLGLRDRRNLDLAKIAQLCEENFEWGYREKIIERFRNLLWPCAVMHILRRAALELDSKARDNEGIPGELLPIGWEVLGNQASLVQKYLGTVEREDRLADAFVNRGPSHGHRPAEVTGTSLLFKKVVGSRQHTSTDGLLEYRVEVSPAQLVQITNSGIKGTRKKPPGREGTKQPKKAVPEANEVLRLWIPASILALVYPSTITQFVDSHQSQRKGKGKAKANHQVESIESASEDDLPLAPTLQLKGDHQILDNGHKAGRAILEPWFLSDPPQKAHPINRECQGFFFTSPNPDLVEDLDDTPQLIDEEGFDGTYPSTQFDRFCDQILTAPIRESKKRSMFEGPHPQNTTNEHATKRAKTGSQLLDALDLLL</sequence>
<dbReference type="GO" id="GO:0017108">
    <property type="term" value="F:5'-flap endonuclease activity"/>
    <property type="evidence" value="ECO:0007669"/>
    <property type="project" value="TreeGrafter"/>
</dbReference>
<feature type="region of interest" description="Disordered" evidence="3">
    <location>
        <begin position="647"/>
        <end position="671"/>
    </location>
</feature>
<organism evidence="6 7">
    <name type="scientific">Galerina marginata (strain CBS 339.88)</name>
    <dbReference type="NCBI Taxonomy" id="685588"/>
    <lineage>
        <taxon>Eukaryota</taxon>
        <taxon>Fungi</taxon>
        <taxon>Dikarya</taxon>
        <taxon>Basidiomycota</taxon>
        <taxon>Agaricomycotina</taxon>
        <taxon>Agaricomycetes</taxon>
        <taxon>Agaricomycetidae</taxon>
        <taxon>Agaricales</taxon>
        <taxon>Agaricineae</taxon>
        <taxon>Strophariaceae</taxon>
        <taxon>Galerina</taxon>
    </lineage>
</organism>
<evidence type="ECO:0000259" key="4">
    <source>
        <dbReference type="SMART" id="SM00484"/>
    </source>
</evidence>
<feature type="domain" description="XPG N-terminal" evidence="5">
    <location>
        <begin position="1"/>
        <end position="102"/>
    </location>
</feature>
<dbReference type="PRINTS" id="PR00853">
    <property type="entry name" value="XPGRADSUPER"/>
</dbReference>
<reference evidence="7" key="1">
    <citation type="journal article" date="2014" name="Proc. Natl. Acad. Sci. U.S.A.">
        <title>Extensive sampling of basidiomycete genomes demonstrates inadequacy of the white-rot/brown-rot paradigm for wood decay fungi.</title>
        <authorList>
            <person name="Riley R."/>
            <person name="Salamov A.A."/>
            <person name="Brown D.W."/>
            <person name="Nagy L.G."/>
            <person name="Floudas D."/>
            <person name="Held B.W."/>
            <person name="Levasseur A."/>
            <person name="Lombard V."/>
            <person name="Morin E."/>
            <person name="Otillar R."/>
            <person name="Lindquist E.A."/>
            <person name="Sun H."/>
            <person name="LaButti K.M."/>
            <person name="Schmutz J."/>
            <person name="Jabbour D."/>
            <person name="Luo H."/>
            <person name="Baker S.E."/>
            <person name="Pisabarro A.G."/>
            <person name="Walton J.D."/>
            <person name="Blanchette R.A."/>
            <person name="Henrissat B."/>
            <person name="Martin F."/>
            <person name="Cullen D."/>
            <person name="Hibbett D.S."/>
            <person name="Grigoriev I.V."/>
        </authorList>
    </citation>
    <scope>NUCLEOTIDE SEQUENCE [LARGE SCALE GENOMIC DNA]</scope>
    <source>
        <strain evidence="7">CBS 339.88</strain>
    </source>
</reference>
<dbReference type="SUPFAM" id="SSF47807">
    <property type="entry name" value="5' to 3' exonuclease, C-terminal subdomain"/>
    <property type="match status" value="1"/>
</dbReference>
<dbReference type="PANTHER" id="PTHR11081:SF75">
    <property type="entry name" value="ENDONUCLEASE, PUTATIVE (AFU_ORTHOLOGUE AFUA_3G13260)-RELATED"/>
    <property type="match status" value="1"/>
</dbReference>
<evidence type="ECO:0000256" key="1">
    <source>
        <dbReference type="ARBA" id="ARBA00022722"/>
    </source>
</evidence>
<dbReference type="InterPro" id="IPR006086">
    <property type="entry name" value="XPG-I_dom"/>
</dbReference>
<evidence type="ECO:0000313" key="7">
    <source>
        <dbReference type="Proteomes" id="UP000027222"/>
    </source>
</evidence>
<keyword evidence="1" id="KW-0540">Nuclease</keyword>
<dbReference type="Gene3D" id="3.40.50.1010">
    <property type="entry name" value="5'-nuclease"/>
    <property type="match status" value="2"/>
</dbReference>
<dbReference type="InterPro" id="IPR037316">
    <property type="entry name" value="Yen1_H3TH"/>
</dbReference>
<dbReference type="CDD" id="cd09906">
    <property type="entry name" value="H3TH_YEN1"/>
    <property type="match status" value="1"/>
</dbReference>